<reference evidence="2" key="1">
    <citation type="submission" date="2016-10" db="EMBL/GenBank/DDBJ databases">
        <title>The assassin bug Pristhesancus plagipennis produces two different types of venom.</title>
        <authorList>
            <person name="Walker A.A."/>
            <person name="Herzig V."/>
            <person name="Jin J."/>
            <person name="Fry B.G."/>
            <person name="King G.F."/>
        </authorList>
    </citation>
    <scope>NUCLEOTIDE SEQUENCE</scope>
    <source>
        <tissue evidence="2">Venom/labial glands</tissue>
    </source>
</reference>
<accession>A0A2K8JRY4</accession>
<feature type="chain" id="PRO_5014933733" evidence="1">
    <location>
        <begin position="19"/>
        <end position="82"/>
    </location>
</feature>
<proteinExistence type="evidence at transcript level"/>
<protein>
    <submittedName>
        <fullName evidence="2">Uncharacterized protein</fullName>
    </submittedName>
</protein>
<keyword evidence="1" id="KW-0732">Signal</keyword>
<name>A0A2K8JRY4_PRIPG</name>
<evidence type="ECO:0000256" key="1">
    <source>
        <dbReference type="SAM" id="SignalP"/>
    </source>
</evidence>
<organism evidence="2">
    <name type="scientific">Pristhesancus plagipennis</name>
    <name type="common">Common assassin bug</name>
    <dbReference type="NCBI Taxonomy" id="1955184"/>
    <lineage>
        <taxon>Eukaryota</taxon>
        <taxon>Metazoa</taxon>
        <taxon>Ecdysozoa</taxon>
        <taxon>Arthropoda</taxon>
        <taxon>Hexapoda</taxon>
        <taxon>Insecta</taxon>
        <taxon>Pterygota</taxon>
        <taxon>Neoptera</taxon>
        <taxon>Paraneoptera</taxon>
        <taxon>Hemiptera</taxon>
        <taxon>Heteroptera</taxon>
        <taxon>Panheteroptera</taxon>
        <taxon>Cimicomorpha</taxon>
        <taxon>Reduviidae</taxon>
        <taxon>Harpactorinae</taxon>
        <taxon>Harpactorini</taxon>
        <taxon>Pristhesancus</taxon>
    </lineage>
</organism>
<dbReference type="EMBL" id="KY031049">
    <property type="protein sequence ID" value="ATU82800.1"/>
    <property type="molecule type" value="mRNA"/>
</dbReference>
<evidence type="ECO:0000313" key="2">
    <source>
        <dbReference type="EMBL" id="ATU82800.1"/>
    </source>
</evidence>
<dbReference type="AlphaFoldDB" id="A0A2K8JRY4"/>
<sequence>MDLLRILWLMFGIYTASSSGMLQLQSATKNTGDLLVDGMVYIEDDWTVILMVVLDIDLMLDEDLHHIEPILQILMYLVGMSN</sequence>
<feature type="signal peptide" evidence="1">
    <location>
        <begin position="1"/>
        <end position="18"/>
    </location>
</feature>